<dbReference type="AlphaFoldDB" id="A0A6M3L4X9"/>
<name>A0A6M3L4X9_9ZZZZ</name>
<reference evidence="1" key="1">
    <citation type="submission" date="2020-03" db="EMBL/GenBank/DDBJ databases">
        <title>The deep terrestrial virosphere.</title>
        <authorList>
            <person name="Holmfeldt K."/>
            <person name="Nilsson E."/>
            <person name="Simone D."/>
            <person name="Lopez-Fernandez M."/>
            <person name="Wu X."/>
            <person name="de Brujin I."/>
            <person name="Lundin D."/>
            <person name="Andersson A."/>
            <person name="Bertilsson S."/>
            <person name="Dopson M."/>
        </authorList>
    </citation>
    <scope>NUCLEOTIDE SEQUENCE</scope>
    <source>
        <strain evidence="1">MM415B02518</strain>
    </source>
</reference>
<proteinExistence type="predicted"/>
<sequence length="284" mass="33144">MKSIIKEKVAKGYVSTFDKRIDVEIKRLSAPKTPKTVRYKNKETGETYRALAAGFGWPGKRHGFCIIVAVLEKPNQEAPQFKILHELEEKNITELIAQSYELWQLYGRKCTKIPLSFYGEQIHTYNKFIEQFNENLRHTGHKHFFNLRTPYIYKADTMEPDAFRFFCDKILSLAANKRIFIPATCDRLRGYMSVIDNIEIHKVQAEDYPAIFALGAVVYALDSYTPWIDRTGPQTATKPTEFEEYIAYHTERENRMFGIGEEDEEMFDDGERERGMFNEMETIG</sequence>
<protein>
    <submittedName>
        <fullName evidence="1">Uncharacterized protein</fullName>
    </submittedName>
</protein>
<gene>
    <name evidence="1" type="ORF">MM415B02518_0003</name>
</gene>
<organism evidence="1">
    <name type="scientific">viral metagenome</name>
    <dbReference type="NCBI Taxonomy" id="1070528"/>
    <lineage>
        <taxon>unclassified sequences</taxon>
        <taxon>metagenomes</taxon>
        <taxon>organismal metagenomes</taxon>
    </lineage>
</organism>
<dbReference type="EMBL" id="MT142860">
    <property type="protein sequence ID" value="QJA89660.1"/>
    <property type="molecule type" value="Genomic_DNA"/>
</dbReference>
<accession>A0A6M3L4X9</accession>
<evidence type="ECO:0000313" key="1">
    <source>
        <dbReference type="EMBL" id="QJA89660.1"/>
    </source>
</evidence>